<dbReference type="OrthoDB" id="8116937at2"/>
<dbReference type="Proteomes" id="UP000238563">
    <property type="component" value="Unassembled WGS sequence"/>
</dbReference>
<evidence type="ECO:0000313" key="2">
    <source>
        <dbReference type="Proteomes" id="UP000238563"/>
    </source>
</evidence>
<proteinExistence type="predicted"/>
<dbReference type="RefSeq" id="WP_105735722.1">
    <property type="nucleotide sequence ID" value="NZ_PVBT01000006.1"/>
</dbReference>
<reference evidence="1 2" key="1">
    <citation type="submission" date="2018-02" db="EMBL/GenBank/DDBJ databases">
        <title>The draft genome of Phyllobacterium myrsinacearum DSM5892.</title>
        <authorList>
            <person name="Li L."/>
            <person name="Liu L."/>
            <person name="Zhang X."/>
            <person name="Wang T."/>
        </authorList>
    </citation>
    <scope>NUCLEOTIDE SEQUENCE [LARGE SCALE GENOMIC DNA]</scope>
    <source>
        <strain evidence="1 2">DSM 5892</strain>
    </source>
</reference>
<gene>
    <name evidence="1" type="ORF">C5750_19205</name>
</gene>
<dbReference type="EMBL" id="PVBT01000006">
    <property type="protein sequence ID" value="PRD50977.1"/>
    <property type="molecule type" value="Genomic_DNA"/>
</dbReference>
<comment type="caution">
    <text evidence="1">The sequence shown here is derived from an EMBL/GenBank/DDBJ whole genome shotgun (WGS) entry which is preliminary data.</text>
</comment>
<dbReference type="AlphaFoldDB" id="A0A2S9JDK6"/>
<protein>
    <submittedName>
        <fullName evidence="1">Uncharacterized protein</fullName>
    </submittedName>
</protein>
<name>A0A2S9JDK6_9HYPH</name>
<organism evidence="1 2">
    <name type="scientific">Phyllobacterium myrsinacearum</name>
    <dbReference type="NCBI Taxonomy" id="28101"/>
    <lineage>
        <taxon>Bacteria</taxon>
        <taxon>Pseudomonadati</taxon>
        <taxon>Pseudomonadota</taxon>
        <taxon>Alphaproteobacteria</taxon>
        <taxon>Hyphomicrobiales</taxon>
        <taxon>Phyllobacteriaceae</taxon>
        <taxon>Phyllobacterium</taxon>
    </lineage>
</organism>
<accession>A0A2S9JDK6</accession>
<evidence type="ECO:0000313" key="1">
    <source>
        <dbReference type="EMBL" id="PRD50977.1"/>
    </source>
</evidence>
<keyword evidence="2" id="KW-1185">Reference proteome</keyword>
<sequence>MSAHIEITDTAAFDLAQGIADTQKAKLREQQLHQISDDDMQIGETWFVWGIFSAITDDRARQQKLLADYLARKIQPRGDIAKIVRDTLALDSEGNQLFNAISTAGRQAYHEDGDHHLSKIAAIFLNAIKNH</sequence>